<dbReference type="EMBL" id="CAJOBR010077586">
    <property type="protein sequence ID" value="CAF5115398.1"/>
    <property type="molecule type" value="Genomic_DNA"/>
</dbReference>
<accession>A0A822F8C4</accession>
<dbReference type="AlphaFoldDB" id="A0A822F8C4"/>
<protein>
    <submittedName>
        <fullName evidence="2">Uncharacterized protein</fullName>
    </submittedName>
</protein>
<evidence type="ECO:0000313" key="1">
    <source>
        <dbReference type="EMBL" id="CAF4952202.1"/>
    </source>
</evidence>
<proteinExistence type="predicted"/>
<dbReference type="Proteomes" id="UP000663873">
    <property type="component" value="Unassembled WGS sequence"/>
</dbReference>
<name>A0A822F8C4_9BILA</name>
<keyword evidence="4" id="KW-1185">Reference proteome</keyword>
<dbReference type="EMBL" id="CAJOBP010092603">
    <property type="protein sequence ID" value="CAF4952202.1"/>
    <property type="molecule type" value="Genomic_DNA"/>
</dbReference>
<organism evidence="2 3">
    <name type="scientific">Rotaria socialis</name>
    <dbReference type="NCBI Taxonomy" id="392032"/>
    <lineage>
        <taxon>Eukaryota</taxon>
        <taxon>Metazoa</taxon>
        <taxon>Spiralia</taxon>
        <taxon>Gnathifera</taxon>
        <taxon>Rotifera</taxon>
        <taxon>Eurotatoria</taxon>
        <taxon>Bdelloidea</taxon>
        <taxon>Philodinida</taxon>
        <taxon>Philodinidae</taxon>
        <taxon>Rotaria</taxon>
    </lineage>
</organism>
<dbReference type="Proteomes" id="UP000663848">
    <property type="component" value="Unassembled WGS sequence"/>
</dbReference>
<evidence type="ECO:0000313" key="4">
    <source>
        <dbReference type="Proteomes" id="UP000663873"/>
    </source>
</evidence>
<feature type="non-terminal residue" evidence="2">
    <location>
        <position position="80"/>
    </location>
</feature>
<sequence length="80" mass="8986">AFIIHTLQPILDTLAVLSKSIQTKAADFKQLQDFISSTMLRLEELKDFSSIDYVNILETIQKLSLVSSTIRNSRSSISNV</sequence>
<evidence type="ECO:0000313" key="2">
    <source>
        <dbReference type="EMBL" id="CAF5115398.1"/>
    </source>
</evidence>
<comment type="caution">
    <text evidence="2">The sequence shown here is derived from an EMBL/GenBank/DDBJ whole genome shotgun (WGS) entry which is preliminary data.</text>
</comment>
<reference evidence="2" key="1">
    <citation type="submission" date="2021-02" db="EMBL/GenBank/DDBJ databases">
        <authorList>
            <person name="Nowell W R."/>
        </authorList>
    </citation>
    <scope>NUCLEOTIDE SEQUENCE</scope>
</reference>
<feature type="non-terminal residue" evidence="2">
    <location>
        <position position="1"/>
    </location>
</feature>
<evidence type="ECO:0000313" key="3">
    <source>
        <dbReference type="Proteomes" id="UP000663848"/>
    </source>
</evidence>
<gene>
    <name evidence="2" type="ORF">QYT958_LOCUS45727</name>
    <name evidence="1" type="ORF">UJA718_LOCUS47806</name>
</gene>